<dbReference type="Proteomes" id="UP000076587">
    <property type="component" value="Unassembled WGS sequence"/>
</dbReference>
<dbReference type="EMBL" id="AUXT01000220">
    <property type="protein sequence ID" value="KZN40879.1"/>
    <property type="molecule type" value="Genomic_DNA"/>
</dbReference>
<dbReference type="AlphaFoldDB" id="A0A166XSY5"/>
<dbReference type="PATRIC" id="fig|1365253.3.peg.5146"/>
<reference evidence="1 2" key="1">
    <citation type="submission" date="2013-07" db="EMBL/GenBank/DDBJ databases">
        <title>Comparative Genomic and Metabolomic Analysis of Twelve Strains of Pseudoalteromonas luteoviolacea.</title>
        <authorList>
            <person name="Vynne N.G."/>
            <person name="Mansson M."/>
            <person name="Gram L."/>
        </authorList>
    </citation>
    <scope>NUCLEOTIDE SEQUENCE [LARGE SCALE GENOMIC DNA]</scope>
    <source>
        <strain evidence="1 2">NCIMB 1942</strain>
    </source>
</reference>
<organism evidence="1 2">
    <name type="scientific">Pseudoalteromonas luteoviolacea NCIMB 1942</name>
    <dbReference type="NCBI Taxonomy" id="1365253"/>
    <lineage>
        <taxon>Bacteria</taxon>
        <taxon>Pseudomonadati</taxon>
        <taxon>Pseudomonadota</taxon>
        <taxon>Gammaproteobacteria</taxon>
        <taxon>Alteromonadales</taxon>
        <taxon>Pseudoalteromonadaceae</taxon>
        <taxon>Pseudoalteromonas</taxon>
    </lineage>
</organism>
<sequence>MPEGEYIISLLYSFYSDGSVSSWINMPVFQSAGVFQVKNAQLTNLGILVF</sequence>
<protein>
    <submittedName>
        <fullName evidence="1">Uncharacterized protein</fullName>
    </submittedName>
</protein>
<proteinExistence type="predicted"/>
<name>A0A166XSY5_9GAMM</name>
<comment type="caution">
    <text evidence="1">The sequence shown here is derived from an EMBL/GenBank/DDBJ whole genome shotgun (WGS) entry which is preliminary data.</text>
</comment>
<gene>
    <name evidence="1" type="ORF">N482_20930</name>
</gene>
<accession>A0A166XSY5</accession>
<evidence type="ECO:0000313" key="1">
    <source>
        <dbReference type="EMBL" id="KZN40879.1"/>
    </source>
</evidence>
<evidence type="ECO:0000313" key="2">
    <source>
        <dbReference type="Proteomes" id="UP000076587"/>
    </source>
</evidence>